<feature type="region of interest" description="Disordered" evidence="2">
    <location>
        <begin position="113"/>
        <end position="134"/>
    </location>
</feature>
<dbReference type="InterPro" id="IPR015915">
    <property type="entry name" value="Kelch-typ_b-propeller"/>
</dbReference>
<dbReference type="PANTHER" id="PTHR23244">
    <property type="entry name" value="KELCH REPEAT DOMAIN"/>
    <property type="match status" value="1"/>
</dbReference>
<dbReference type="Pfam" id="PF07177">
    <property type="entry name" value="Neuralized"/>
    <property type="match status" value="1"/>
</dbReference>
<dbReference type="InterPro" id="IPR006573">
    <property type="entry name" value="NHR_dom"/>
</dbReference>
<reference evidence="4 5" key="1">
    <citation type="submission" date="2024-02" db="EMBL/GenBank/DDBJ databases">
        <authorList>
            <person name="Chen Y."/>
            <person name="Shah S."/>
            <person name="Dougan E. K."/>
            <person name="Thang M."/>
            <person name="Chan C."/>
        </authorList>
    </citation>
    <scope>NUCLEOTIDE SEQUENCE [LARGE SCALE GENOMIC DNA]</scope>
</reference>
<feature type="compositionally biased region" description="Low complexity" evidence="2">
    <location>
        <begin position="113"/>
        <end position="130"/>
    </location>
</feature>
<evidence type="ECO:0000313" key="5">
    <source>
        <dbReference type="Proteomes" id="UP001642484"/>
    </source>
</evidence>
<accession>A0ABP0T224</accession>
<dbReference type="CDD" id="cd15482">
    <property type="entry name" value="Sialidase_non-viral"/>
    <property type="match status" value="1"/>
</dbReference>
<evidence type="ECO:0000259" key="3">
    <source>
        <dbReference type="Pfam" id="PF07177"/>
    </source>
</evidence>
<dbReference type="InterPro" id="IPR043136">
    <property type="entry name" value="B30.2/SPRY_sf"/>
</dbReference>
<keyword evidence="5" id="KW-1185">Reference proteome</keyword>
<feature type="domain" description="NHR" evidence="3">
    <location>
        <begin position="1040"/>
        <end position="1210"/>
    </location>
</feature>
<organism evidence="4 5">
    <name type="scientific">Durusdinium trenchii</name>
    <dbReference type="NCBI Taxonomy" id="1381693"/>
    <lineage>
        <taxon>Eukaryota</taxon>
        <taxon>Sar</taxon>
        <taxon>Alveolata</taxon>
        <taxon>Dinophyceae</taxon>
        <taxon>Suessiales</taxon>
        <taxon>Symbiodiniaceae</taxon>
        <taxon>Durusdinium</taxon>
    </lineage>
</organism>
<feature type="compositionally biased region" description="Basic and acidic residues" evidence="2">
    <location>
        <begin position="32"/>
        <end position="46"/>
    </location>
</feature>
<dbReference type="Gene3D" id="3.30.450.20">
    <property type="entry name" value="PAS domain"/>
    <property type="match status" value="1"/>
</dbReference>
<evidence type="ECO:0000256" key="2">
    <source>
        <dbReference type="SAM" id="MobiDB-lite"/>
    </source>
</evidence>
<dbReference type="EMBL" id="CAXAMN010029116">
    <property type="protein sequence ID" value="CAK9118751.1"/>
    <property type="molecule type" value="Genomic_DNA"/>
</dbReference>
<feature type="coiled-coil region" evidence="1">
    <location>
        <begin position="1329"/>
        <end position="1356"/>
    </location>
</feature>
<dbReference type="PANTHER" id="PTHR23244:SF471">
    <property type="entry name" value="GUANINE NUCLEOTIDE-BINDING PROTEIN SUBUNIT BETA 1-RELATED"/>
    <property type="match status" value="1"/>
</dbReference>
<feature type="region of interest" description="Disordered" evidence="2">
    <location>
        <begin position="1"/>
        <end position="46"/>
    </location>
</feature>
<dbReference type="Gene3D" id="2.120.10.80">
    <property type="entry name" value="Kelch-type beta propeller"/>
    <property type="match status" value="2"/>
</dbReference>
<evidence type="ECO:0000313" key="4">
    <source>
        <dbReference type="EMBL" id="CAK9118751.1"/>
    </source>
</evidence>
<sequence>MPPKPAPKPKATGKAAARKPSNSNPGKGSLQKHNDGHAETWKRRAAIDQKALDATKAPKRDPPLKVGGVEVVGQHNLSRILLESIVALPFARGNSKVCLRRISIFQKAPERIGPPVASSPSAGPRSARSAKGPPVDVPIVFHQMDETHLEEADCPSLFLALACGVEATKPCLLRVGPADLLEEEANSFPIFEAYGPWSPKLKEAKVIATRHKHSIMVIPLAGGQCLLPPLAAEPALEQITCFTKSFTDALSANDGNEVPVAVSRALKATQHVCCSILLQPMLNASEEVLNLNQTHPELSVDFYDGQGANAIGLEKEQIDELRGGPLTDGTPIGDLNKMVWDLVPGMKQTRPTQFLAWFHSQMQQSGTRWKLKAYYSDSGVPIDFDAVLQDEDGHAFLAPCSANAQFPRLATLRKSQEDLLQDGSTRQQAEPKLTLRINILLVTIPQPGFQMMWALLDASIELVAAEHTRPYPERKRLALWASLCFAIRLAVASKKMDEPGWLADKSKLWGRFDDTIDLEGLAAKVYVTRFGVQESWCRDQVSNETRSIFADDLPWDLIDISAPAEPELEFDDVKTELPTEAAHSEVPDPEEEVTAIQEFLSFDPAWAAACAWERLPPPCWGGRWGHQVIAVEDKILIIGGMSTQTGKPLQDAWISSDGQQWEDLPTPPWPARFGHQVVWWEDRLILLGGSGEEDRRFRDAWQSTDLGLSWQELPCPKWSARHGHQALVMDVSLKKAPARPLLVLMGGNATGNKALKDVWASDSGGFSWMELEALPCTPRWNFNVTHLNGRLWLTGGEDENHRLNDCWVLKGSSWNHKGSGGGAGVSRWKSDASVGEDGWRGPLTAPWAPRAQHQVIPFRGQLALFGGSDEKNQVLYDAWVSEDCATWRPLPYFAWAQAAGRAGHEVAQWFSVASVVAATVYVPGLKLMLIGLSTMGSTSCCQTNRKRDGDTFLNMFAVGLVLLNQHPFLVGVQCEMGSDESMSQVKQDQHAMIEQIRVILQEGLSENAAATLIKESFLPPRPRNLGGPAFSSAALTERVILLNDRRTVMRREPCEIPNGCVVISEQPIRRTRQGLFFAVRMEGVLQDGWCSSWPVLGLTTISPDDMQRDGYPLRAEWCGKSVCIGGEFQELNKFEGPQPRWNNRPTTPWDLGEGDVMGMLYTPDGDLHLMLSLDRSNYQTVFSVSTGKPLESRDYYALVDCRGQAYELMLLPYEPWLQGCCTREMPVIGYMQELALQPLISHKVVDHVARTAASRALAECSFSVSIADPSQPDMQNRRKTGELFVNLLALRGLRVARDAETGEDIWYLVGIQSDVTHLVRDSHASHVPIEIKEKHAQELQGVAENLRQELEKERRNRMNMDFSNITVFQEVALTARHSIVDWTDQEGQMVEVPAVQGIQAGPKPSSAPRPPL</sequence>
<dbReference type="Proteomes" id="UP001642484">
    <property type="component" value="Unassembled WGS sequence"/>
</dbReference>
<comment type="caution">
    <text evidence="4">The sequence shown here is derived from an EMBL/GenBank/DDBJ whole genome shotgun (WGS) entry which is preliminary data.</text>
</comment>
<dbReference type="SUPFAM" id="SSF117281">
    <property type="entry name" value="Kelch motif"/>
    <property type="match status" value="1"/>
</dbReference>
<name>A0ABP0T224_9DINO</name>
<protein>
    <recommendedName>
        <fullName evidence="3">NHR domain-containing protein</fullName>
    </recommendedName>
</protein>
<gene>
    <name evidence="4" type="ORF">CCMP2556_LOCUS55760</name>
</gene>
<dbReference type="Gene3D" id="2.60.120.920">
    <property type="match status" value="1"/>
</dbReference>
<proteinExistence type="predicted"/>
<keyword evidence="1" id="KW-0175">Coiled coil</keyword>
<evidence type="ECO:0000256" key="1">
    <source>
        <dbReference type="SAM" id="Coils"/>
    </source>
</evidence>
<feature type="compositionally biased region" description="Low complexity" evidence="2">
    <location>
        <begin position="9"/>
        <end position="20"/>
    </location>
</feature>